<dbReference type="InterPro" id="IPR051019">
    <property type="entry name" value="VLCFA-Steroid_DH"/>
</dbReference>
<proteinExistence type="inferred from homology"/>
<accession>A0A9D9EVC1</accession>
<reference evidence="5" key="1">
    <citation type="submission" date="2020-10" db="EMBL/GenBank/DDBJ databases">
        <authorList>
            <person name="Gilroy R."/>
        </authorList>
    </citation>
    <scope>NUCLEOTIDE SEQUENCE</scope>
    <source>
        <strain evidence="5">B1-20833</strain>
    </source>
</reference>
<dbReference type="PRINTS" id="PR00081">
    <property type="entry name" value="GDHRDH"/>
</dbReference>
<dbReference type="PRINTS" id="PR00080">
    <property type="entry name" value="SDRFAMILY"/>
</dbReference>
<dbReference type="GO" id="GO:0016491">
    <property type="term" value="F:oxidoreductase activity"/>
    <property type="evidence" value="ECO:0007669"/>
    <property type="project" value="UniProtKB-KW"/>
</dbReference>
<comment type="subcellular location">
    <subcellularLocation>
        <location evidence="1">Endoplasmic reticulum</location>
    </subcellularLocation>
</comment>
<comment type="similarity">
    <text evidence="2 4">Belongs to the short-chain dehydrogenases/reductases (SDR) family.</text>
</comment>
<dbReference type="PANTHER" id="PTHR43899">
    <property type="entry name" value="RH59310P"/>
    <property type="match status" value="1"/>
</dbReference>
<reference evidence="5" key="2">
    <citation type="journal article" date="2021" name="PeerJ">
        <title>Extensive microbial diversity within the chicken gut microbiome revealed by metagenomics and culture.</title>
        <authorList>
            <person name="Gilroy R."/>
            <person name="Ravi A."/>
            <person name="Getino M."/>
            <person name="Pursley I."/>
            <person name="Horton D.L."/>
            <person name="Alikhan N.F."/>
            <person name="Baker D."/>
            <person name="Gharbi K."/>
            <person name="Hall N."/>
            <person name="Watson M."/>
            <person name="Adriaenssens E.M."/>
            <person name="Foster-Nyarko E."/>
            <person name="Jarju S."/>
            <person name="Secka A."/>
            <person name="Antonio M."/>
            <person name="Oren A."/>
            <person name="Chaudhuri R.R."/>
            <person name="La Ragione R."/>
            <person name="Hildebrand F."/>
            <person name="Pallen M.J."/>
        </authorList>
    </citation>
    <scope>NUCLEOTIDE SEQUENCE</scope>
    <source>
        <strain evidence="5">B1-20833</strain>
    </source>
</reference>
<name>A0A9D9EVC1_9BACT</name>
<evidence type="ECO:0000256" key="4">
    <source>
        <dbReference type="RuleBase" id="RU000363"/>
    </source>
</evidence>
<dbReference type="Gene3D" id="3.40.50.720">
    <property type="entry name" value="NAD(P)-binding Rossmann-like Domain"/>
    <property type="match status" value="1"/>
</dbReference>
<dbReference type="InterPro" id="IPR002347">
    <property type="entry name" value="SDR_fam"/>
</dbReference>
<dbReference type="Pfam" id="PF00106">
    <property type="entry name" value="adh_short"/>
    <property type="match status" value="1"/>
</dbReference>
<sequence length="279" mass="30418">MDNERKTGSYAVVTGAASGMGRLYAQKLARKGYNLIMVDIAAGKLEEAAEEIRCEMEQQMNGRPAAGAVPDIRTFVCDLSAQGAAAHVAQAAGGCDVEVLVNNAGIMYCQTICNTSRKSLSLMMMLHTYTPLMLCREFVPGMIARGKGYVLNVSSLAAWMDWPAIGMYGNTKRFVKGFSRSLRVECMGTGVSVTNAYFGAVDTPLIPLKPSLRRLARHLGVMISADKATDRALSALFHRRKGTMPGLLNWIFLPVVVCLPDRVLSWALRKPGRHLLMDV</sequence>
<dbReference type="SUPFAM" id="SSF51735">
    <property type="entry name" value="NAD(P)-binding Rossmann-fold domains"/>
    <property type="match status" value="1"/>
</dbReference>
<keyword evidence="3" id="KW-0560">Oxidoreductase</keyword>
<evidence type="ECO:0000256" key="2">
    <source>
        <dbReference type="ARBA" id="ARBA00006484"/>
    </source>
</evidence>
<evidence type="ECO:0000313" key="5">
    <source>
        <dbReference type="EMBL" id="MBO8453022.1"/>
    </source>
</evidence>
<evidence type="ECO:0000313" key="6">
    <source>
        <dbReference type="Proteomes" id="UP000823661"/>
    </source>
</evidence>
<gene>
    <name evidence="5" type="ORF">IAC06_09115</name>
</gene>
<organism evidence="5 6">
    <name type="scientific">Candidatus Cryptobacteroides intestinavium</name>
    <dbReference type="NCBI Taxonomy" id="2840766"/>
    <lineage>
        <taxon>Bacteria</taxon>
        <taxon>Pseudomonadati</taxon>
        <taxon>Bacteroidota</taxon>
        <taxon>Bacteroidia</taxon>
        <taxon>Bacteroidales</taxon>
        <taxon>Candidatus Cryptobacteroides</taxon>
    </lineage>
</organism>
<protein>
    <submittedName>
        <fullName evidence="5">SDR family NAD(P)-dependent oxidoreductase</fullName>
    </submittedName>
</protein>
<dbReference type="CDD" id="cd05233">
    <property type="entry name" value="SDR_c"/>
    <property type="match status" value="1"/>
</dbReference>
<dbReference type="PROSITE" id="PS00061">
    <property type="entry name" value="ADH_SHORT"/>
    <property type="match status" value="1"/>
</dbReference>
<dbReference type="Proteomes" id="UP000823661">
    <property type="component" value="Unassembled WGS sequence"/>
</dbReference>
<dbReference type="AlphaFoldDB" id="A0A9D9EVC1"/>
<comment type="caution">
    <text evidence="5">The sequence shown here is derived from an EMBL/GenBank/DDBJ whole genome shotgun (WGS) entry which is preliminary data.</text>
</comment>
<dbReference type="EMBL" id="JADIMI010000085">
    <property type="protein sequence ID" value="MBO8453022.1"/>
    <property type="molecule type" value="Genomic_DNA"/>
</dbReference>
<evidence type="ECO:0000256" key="3">
    <source>
        <dbReference type="ARBA" id="ARBA00023002"/>
    </source>
</evidence>
<dbReference type="PANTHER" id="PTHR43899:SF13">
    <property type="entry name" value="RH59310P"/>
    <property type="match status" value="1"/>
</dbReference>
<dbReference type="InterPro" id="IPR036291">
    <property type="entry name" value="NAD(P)-bd_dom_sf"/>
</dbReference>
<evidence type="ECO:0000256" key="1">
    <source>
        <dbReference type="ARBA" id="ARBA00004240"/>
    </source>
</evidence>
<dbReference type="InterPro" id="IPR020904">
    <property type="entry name" value="Sc_DH/Rdtase_CS"/>
</dbReference>